<reference evidence="1 2" key="1">
    <citation type="submission" date="2020-09" db="EMBL/GenBank/DDBJ databases">
        <title>De no assembly of potato wild relative species, Solanum commersonii.</title>
        <authorList>
            <person name="Cho K."/>
        </authorList>
    </citation>
    <scope>NUCLEOTIDE SEQUENCE [LARGE SCALE GENOMIC DNA]</scope>
    <source>
        <strain evidence="1">LZ3.2</strain>
        <tissue evidence="1">Leaf</tissue>
    </source>
</reference>
<accession>A0A9J5YLK9</accession>
<protein>
    <submittedName>
        <fullName evidence="1">Uncharacterized protein</fullName>
    </submittedName>
</protein>
<keyword evidence="2" id="KW-1185">Reference proteome</keyword>
<sequence length="43" mass="4926">MFDLVFSGDARHLSETKSVRWWGRGSLSPMDMMTSTQAKSDKF</sequence>
<organism evidence="1 2">
    <name type="scientific">Solanum commersonii</name>
    <name type="common">Commerson's wild potato</name>
    <name type="synonym">Commerson's nightshade</name>
    <dbReference type="NCBI Taxonomy" id="4109"/>
    <lineage>
        <taxon>Eukaryota</taxon>
        <taxon>Viridiplantae</taxon>
        <taxon>Streptophyta</taxon>
        <taxon>Embryophyta</taxon>
        <taxon>Tracheophyta</taxon>
        <taxon>Spermatophyta</taxon>
        <taxon>Magnoliopsida</taxon>
        <taxon>eudicotyledons</taxon>
        <taxon>Gunneridae</taxon>
        <taxon>Pentapetalae</taxon>
        <taxon>asterids</taxon>
        <taxon>lamiids</taxon>
        <taxon>Solanales</taxon>
        <taxon>Solanaceae</taxon>
        <taxon>Solanoideae</taxon>
        <taxon>Solaneae</taxon>
        <taxon>Solanum</taxon>
    </lineage>
</organism>
<comment type="caution">
    <text evidence="1">The sequence shown here is derived from an EMBL/GenBank/DDBJ whole genome shotgun (WGS) entry which is preliminary data.</text>
</comment>
<dbReference type="EMBL" id="JACXVP010000006">
    <property type="protein sequence ID" value="KAG5600869.1"/>
    <property type="molecule type" value="Genomic_DNA"/>
</dbReference>
<proteinExistence type="predicted"/>
<dbReference type="Proteomes" id="UP000824120">
    <property type="component" value="Chromosome 6"/>
</dbReference>
<evidence type="ECO:0000313" key="2">
    <source>
        <dbReference type="Proteomes" id="UP000824120"/>
    </source>
</evidence>
<gene>
    <name evidence="1" type="ORF">H5410_032239</name>
</gene>
<name>A0A9J5YLK9_SOLCO</name>
<evidence type="ECO:0000313" key="1">
    <source>
        <dbReference type="EMBL" id="KAG5600869.1"/>
    </source>
</evidence>
<dbReference type="AlphaFoldDB" id="A0A9J5YLK9"/>